<keyword evidence="1" id="KW-0479">Metal-binding</keyword>
<dbReference type="Pfam" id="PF14570">
    <property type="entry name" value="zf-RING_4"/>
    <property type="match status" value="1"/>
</dbReference>
<dbReference type="PANTHER" id="PTHR12603:SF0">
    <property type="entry name" value="CCR4-NOT TRANSCRIPTION COMPLEX SUBUNIT 4"/>
    <property type="match status" value="1"/>
</dbReference>
<feature type="region of interest" description="Disordered" evidence="2">
    <location>
        <begin position="174"/>
        <end position="215"/>
    </location>
</feature>
<dbReference type="GO" id="GO:0016567">
    <property type="term" value="P:protein ubiquitination"/>
    <property type="evidence" value="ECO:0007669"/>
    <property type="project" value="TreeGrafter"/>
</dbReference>
<sequence>MASDSIANASSFLPISNQKDFAKKKRANRSAKLKQCKLDARREQWLSQVKTKGCKEEANGKGGTVDVKGERGRSIVKLEVKPRVEEENEGFINNYNSDTESLAHSPTSHSSSGLGSNDSGTSFTGSSSHSSSSSSSGRGLGSMSGEEEEEEEEEEGDDECLEDWEAFADALAATEEKQEPENDISDLPQESNENVSRVDVLQQKHESEVNAQRASVLNSRAWRPDDASRPQGLPNLAKHFGLGDKSWNCDTESDVTSCPICTEEFDVTDTSFCPCLCGYRLCLFCYKRILEYNEARCPGCRRQYDCKPVNDEATFDGGSLTIQLARSSSMVSRS</sequence>
<feature type="region of interest" description="Disordered" evidence="2">
    <location>
        <begin position="54"/>
        <end position="73"/>
    </location>
</feature>
<feature type="compositionally biased region" description="Low complexity" evidence="2">
    <location>
        <begin position="102"/>
        <end position="144"/>
    </location>
</feature>
<comment type="caution">
    <text evidence="4">The sequence shown here is derived from an EMBL/GenBank/DDBJ whole genome shotgun (WGS) entry which is preliminary data.</text>
</comment>
<feature type="compositionally biased region" description="Polar residues" evidence="2">
    <location>
        <begin position="91"/>
        <end position="100"/>
    </location>
</feature>
<dbReference type="GO" id="GO:0004842">
    <property type="term" value="F:ubiquitin-protein transferase activity"/>
    <property type="evidence" value="ECO:0007669"/>
    <property type="project" value="InterPro"/>
</dbReference>
<dbReference type="EMBL" id="BAABME010003096">
    <property type="protein sequence ID" value="GAA0157400.1"/>
    <property type="molecule type" value="Genomic_DNA"/>
</dbReference>
<keyword evidence="1" id="KW-0863">Zinc-finger</keyword>
<accession>A0AAV3Q449</accession>
<dbReference type="AlphaFoldDB" id="A0AAV3Q449"/>
<feature type="compositionally biased region" description="Acidic residues" evidence="2">
    <location>
        <begin position="145"/>
        <end position="159"/>
    </location>
</feature>
<dbReference type="InterPro" id="IPR013083">
    <property type="entry name" value="Znf_RING/FYVE/PHD"/>
</dbReference>
<dbReference type="PROSITE" id="PS50089">
    <property type="entry name" value="ZF_RING_2"/>
    <property type="match status" value="1"/>
</dbReference>
<dbReference type="SUPFAM" id="SSF57850">
    <property type="entry name" value="RING/U-box"/>
    <property type="match status" value="1"/>
</dbReference>
<evidence type="ECO:0000256" key="2">
    <source>
        <dbReference type="SAM" id="MobiDB-lite"/>
    </source>
</evidence>
<keyword evidence="5" id="KW-1185">Reference proteome</keyword>
<dbReference type="InterPro" id="IPR039515">
    <property type="entry name" value="NOT4_mRING-HC-C4C4"/>
</dbReference>
<organism evidence="4 5">
    <name type="scientific">Lithospermum erythrorhizon</name>
    <name type="common">Purple gromwell</name>
    <name type="synonym">Lithospermum officinale var. erythrorhizon</name>
    <dbReference type="NCBI Taxonomy" id="34254"/>
    <lineage>
        <taxon>Eukaryota</taxon>
        <taxon>Viridiplantae</taxon>
        <taxon>Streptophyta</taxon>
        <taxon>Embryophyta</taxon>
        <taxon>Tracheophyta</taxon>
        <taxon>Spermatophyta</taxon>
        <taxon>Magnoliopsida</taxon>
        <taxon>eudicotyledons</taxon>
        <taxon>Gunneridae</taxon>
        <taxon>Pentapetalae</taxon>
        <taxon>asterids</taxon>
        <taxon>lamiids</taxon>
        <taxon>Boraginales</taxon>
        <taxon>Boraginaceae</taxon>
        <taxon>Boraginoideae</taxon>
        <taxon>Lithospermeae</taxon>
        <taxon>Lithospermum</taxon>
    </lineage>
</organism>
<keyword evidence="1" id="KW-0862">Zinc</keyword>
<evidence type="ECO:0000259" key="3">
    <source>
        <dbReference type="PROSITE" id="PS50089"/>
    </source>
</evidence>
<evidence type="ECO:0000313" key="4">
    <source>
        <dbReference type="EMBL" id="GAA0157400.1"/>
    </source>
</evidence>
<proteinExistence type="predicted"/>
<dbReference type="Proteomes" id="UP001454036">
    <property type="component" value="Unassembled WGS sequence"/>
</dbReference>
<evidence type="ECO:0000313" key="5">
    <source>
        <dbReference type="Proteomes" id="UP001454036"/>
    </source>
</evidence>
<gene>
    <name evidence="4" type="ORF">LIER_14675</name>
</gene>
<dbReference type="PANTHER" id="PTHR12603">
    <property type="entry name" value="CCR4-NOT TRANSCRIPTION COMPLEX RELATED"/>
    <property type="match status" value="1"/>
</dbReference>
<dbReference type="InterPro" id="IPR001841">
    <property type="entry name" value="Znf_RING"/>
</dbReference>
<keyword evidence="4" id="KW-0436">Ligase</keyword>
<name>A0AAV3Q449_LITER</name>
<feature type="region of interest" description="Disordered" evidence="2">
    <location>
        <begin position="79"/>
        <end position="159"/>
    </location>
</feature>
<dbReference type="CDD" id="cd16618">
    <property type="entry name" value="mRING-HC-C4C4_CNOT4"/>
    <property type="match status" value="1"/>
</dbReference>
<evidence type="ECO:0000256" key="1">
    <source>
        <dbReference type="PROSITE-ProRule" id="PRU00175"/>
    </source>
</evidence>
<dbReference type="GO" id="GO:0016874">
    <property type="term" value="F:ligase activity"/>
    <property type="evidence" value="ECO:0007669"/>
    <property type="project" value="UniProtKB-KW"/>
</dbReference>
<dbReference type="InterPro" id="IPR039780">
    <property type="entry name" value="Mot2"/>
</dbReference>
<dbReference type="GO" id="GO:0030014">
    <property type="term" value="C:CCR4-NOT complex"/>
    <property type="evidence" value="ECO:0007669"/>
    <property type="project" value="InterPro"/>
</dbReference>
<feature type="domain" description="RING-type" evidence="3">
    <location>
        <begin position="258"/>
        <end position="301"/>
    </location>
</feature>
<dbReference type="Gene3D" id="3.30.40.10">
    <property type="entry name" value="Zinc/RING finger domain, C3HC4 (zinc finger)"/>
    <property type="match status" value="1"/>
</dbReference>
<reference evidence="4 5" key="1">
    <citation type="submission" date="2024-01" db="EMBL/GenBank/DDBJ databases">
        <title>The complete chloroplast genome sequence of Lithospermum erythrorhizon: insights into the phylogenetic relationship among Boraginaceae species and the maternal lineages of purple gromwells.</title>
        <authorList>
            <person name="Okada T."/>
            <person name="Watanabe K."/>
        </authorList>
    </citation>
    <scope>NUCLEOTIDE SEQUENCE [LARGE SCALE GENOMIC DNA]</scope>
</reference>
<protein>
    <submittedName>
        <fullName evidence="4">Ubiquitin-protein ligase</fullName>
    </submittedName>
</protein>
<dbReference type="GO" id="GO:0008270">
    <property type="term" value="F:zinc ion binding"/>
    <property type="evidence" value="ECO:0007669"/>
    <property type="project" value="UniProtKB-KW"/>
</dbReference>